<accession>A0ABX1CJW8</accession>
<feature type="transmembrane region" description="Helical" evidence="1">
    <location>
        <begin position="21"/>
        <end position="39"/>
    </location>
</feature>
<sequence>MSGASADDHAGKPRRRPARRVAVSVSVLALAAGGVAWLSRVPIATGVIDRELARRGVPARYRIADLGFGRQRLTGVVLGDPRDPDLVADWVETVTDFGLDGPRLVAVRAGSVRARARWRDGRLRLGAIDRLLPASTGGGFTLPAIDLSLADARLRVETPYGVAGVSLAGAGRLDRGFAGSVALAAERLGTRDCAASRIAASGALRSIGADGKGGYGLAFDGPLRAATLACAGTRVAAPRLDASARLALGRWPASTLRTRVSTGAVAYAGLRATAVEGMVAIADPRAATLRLTAREATVAGASAGSATLDGRLTRGEAGIRYAGSVAAAGADVRALLPRWEDAAAGSPVDPLVRRASTALRRAAANLSGRADVDADVARDGWRVAAADATLAARSGARATLRGTIMMASAAGVAGAGRVSIAGGGLPSAAIDLSRPAFDSPLRATARVAPYAAEGAALALAPVEITARDRGWRVDTVATLTGPLAGGRIDRLVVPLDVRGQGGRIAANPACTPIAFRSLSLSGLSLDSARLTACPTGAALVEIGDGVRGGARIAAPRLSGRLGDTPVTLAASGATVALAGRGFTVADLQARLGRPGAVTRLDLARLDGAVTAEGLAGTITGGAGQIGNVPLLLSDATGRWEFAGGRLALLGDLTVTDAAAQPRFNPLSARDAVVGLADGRIGATARLVEPVSGIDVARVAIGHRLASGSGGATIAVPGLVFGDALQPDRLTPLTFGVIADVKGEVTGEGRIEWDARGVTSTGTFATEGTDLAAAFGPVTGLSGTIRFTDLLALESAPGQVATVASINTGVEVTDGRIVYQVLPGPRVKVESGRWPFAGGTLTLDPTTLDFAQDSARRLTFRVDGMQAGQFLQQFDFDNLNATGTFDGVLPMVFDQAGGRVEGGRLVARAGGGSVAYLGELTEKQLGFWGDFAFQALRSLSYRSLDVSMNGPLAGEMVTEVGIAGVRQGQGAKSNIILRRLTRLPIRFDIRIRAPFRGLIDSAASFYDPQRLVERNLQQLLEEQERRTAIQPKASENVP</sequence>
<evidence type="ECO:0000256" key="1">
    <source>
        <dbReference type="SAM" id="Phobius"/>
    </source>
</evidence>
<dbReference type="Proteomes" id="UP000732399">
    <property type="component" value="Unassembled WGS sequence"/>
</dbReference>
<organism evidence="2 3">
    <name type="scientific">Sphingomonas corticis</name>
    <dbReference type="NCBI Taxonomy" id="2722791"/>
    <lineage>
        <taxon>Bacteria</taxon>
        <taxon>Pseudomonadati</taxon>
        <taxon>Pseudomonadota</taxon>
        <taxon>Alphaproteobacteria</taxon>
        <taxon>Sphingomonadales</taxon>
        <taxon>Sphingomonadaceae</taxon>
        <taxon>Sphingomonas</taxon>
    </lineage>
</organism>
<protein>
    <recommendedName>
        <fullName evidence="4">Dicarboxylate transport domain-containing protein</fullName>
    </recommendedName>
</protein>
<gene>
    <name evidence="2" type="ORF">HBH26_00325</name>
</gene>
<keyword evidence="1" id="KW-0812">Transmembrane</keyword>
<keyword evidence="1" id="KW-1133">Transmembrane helix</keyword>
<dbReference type="RefSeq" id="WP_168132572.1">
    <property type="nucleotide sequence ID" value="NZ_JAAVJH010000001.1"/>
</dbReference>
<proteinExistence type="predicted"/>
<name>A0ABX1CJW8_9SPHN</name>
<dbReference type="Pfam" id="PF11739">
    <property type="entry name" value="YdbH-like"/>
    <property type="match status" value="1"/>
</dbReference>
<comment type="caution">
    <text evidence="2">The sequence shown here is derived from an EMBL/GenBank/DDBJ whole genome shotgun (WGS) entry which is preliminary data.</text>
</comment>
<evidence type="ECO:0000313" key="3">
    <source>
        <dbReference type="Proteomes" id="UP000732399"/>
    </source>
</evidence>
<evidence type="ECO:0000313" key="2">
    <source>
        <dbReference type="EMBL" id="NJR77058.1"/>
    </source>
</evidence>
<dbReference type="InterPro" id="IPR021730">
    <property type="entry name" value="YdbH"/>
</dbReference>
<keyword evidence="1" id="KW-0472">Membrane</keyword>
<evidence type="ECO:0008006" key="4">
    <source>
        <dbReference type="Google" id="ProtNLM"/>
    </source>
</evidence>
<reference evidence="2 3" key="1">
    <citation type="submission" date="2020-03" db="EMBL/GenBank/DDBJ databases">
        <authorList>
            <person name="Wang L."/>
            <person name="He N."/>
            <person name="Li Y."/>
            <person name="Fang Y."/>
            <person name="Zhang F."/>
        </authorList>
    </citation>
    <scope>NUCLEOTIDE SEQUENCE [LARGE SCALE GENOMIC DNA]</scope>
    <source>
        <strain evidence="2 3">36D10-4-7</strain>
    </source>
</reference>
<dbReference type="EMBL" id="JAAVJH010000001">
    <property type="protein sequence ID" value="NJR77058.1"/>
    <property type="molecule type" value="Genomic_DNA"/>
</dbReference>
<keyword evidence="3" id="KW-1185">Reference proteome</keyword>